<reference evidence="8" key="1">
    <citation type="submission" date="2016-11" db="EMBL/GenBank/DDBJ databases">
        <authorList>
            <person name="Varghese N."/>
            <person name="Submissions S."/>
        </authorList>
    </citation>
    <scope>NUCLEOTIDE SEQUENCE [LARGE SCALE GENOMIC DNA]</scope>
    <source>
        <strain evidence="8">DSM 15807</strain>
    </source>
</reference>
<dbReference type="Proteomes" id="UP000242592">
    <property type="component" value="Unassembled WGS sequence"/>
</dbReference>
<dbReference type="OrthoDB" id="46069at2"/>
<sequence length="317" mass="37261">MKEFYKYFFLFHKVLSKMLFLKKFFIDIIYVSTMLLSFVLPIFLGRIVDNFRNKEALDAFYVYALIYIVVFTLQQITQIMRRAFSLVEGPRFLFERSISNVIKRRNENFVPEKEMDKIFSFEHIFEFFYGTFSMYVFILPVMMILTVGMIILNSWKVGVIALTGFLLAGVSSDKKMHKEEKIADQMNKAEYKVSEVFSDLYSGYEDIKAYETFPLTFKWLSTALDRLKKAYDLFGKVEIQFGLSYEIGVILIMPLVIFLLGLQVFSGNLSVGRAIMLVIYIERLQSYSKVYIEDTDYISWVIARAKIAYEKYLKEDA</sequence>
<dbReference type="SUPFAM" id="SSF90123">
    <property type="entry name" value="ABC transporter transmembrane region"/>
    <property type="match status" value="1"/>
</dbReference>
<evidence type="ECO:0000256" key="1">
    <source>
        <dbReference type="ARBA" id="ARBA00004651"/>
    </source>
</evidence>
<feature type="transmembrane region" description="Helical" evidence="5">
    <location>
        <begin position="243"/>
        <end position="265"/>
    </location>
</feature>
<proteinExistence type="predicted"/>
<feature type="transmembrane region" description="Helical" evidence="5">
    <location>
        <begin position="20"/>
        <end position="44"/>
    </location>
</feature>
<dbReference type="PROSITE" id="PS50929">
    <property type="entry name" value="ABC_TM1F"/>
    <property type="match status" value="1"/>
</dbReference>
<dbReference type="InterPro" id="IPR036640">
    <property type="entry name" value="ABC1_TM_sf"/>
</dbReference>
<dbReference type="GO" id="GO:0140359">
    <property type="term" value="F:ABC-type transporter activity"/>
    <property type="evidence" value="ECO:0007669"/>
    <property type="project" value="InterPro"/>
</dbReference>
<evidence type="ECO:0000256" key="5">
    <source>
        <dbReference type="SAM" id="Phobius"/>
    </source>
</evidence>
<dbReference type="InterPro" id="IPR011527">
    <property type="entry name" value="ABC1_TM_dom"/>
</dbReference>
<feature type="domain" description="ABC transmembrane type-1" evidence="6">
    <location>
        <begin position="28"/>
        <end position="286"/>
    </location>
</feature>
<dbReference type="GO" id="GO:0005886">
    <property type="term" value="C:plasma membrane"/>
    <property type="evidence" value="ECO:0007669"/>
    <property type="project" value="UniProtKB-SubCell"/>
</dbReference>
<keyword evidence="4 5" id="KW-0472">Membrane</keyword>
<evidence type="ECO:0000256" key="3">
    <source>
        <dbReference type="ARBA" id="ARBA00022989"/>
    </source>
</evidence>
<evidence type="ECO:0000259" key="6">
    <source>
        <dbReference type="PROSITE" id="PS50929"/>
    </source>
</evidence>
<gene>
    <name evidence="7" type="ORF">SAMN02745199_0442</name>
</gene>
<dbReference type="RefSeq" id="WP_073071663.1">
    <property type="nucleotide sequence ID" value="NZ_FQXN01000001.1"/>
</dbReference>
<dbReference type="AlphaFoldDB" id="A0A1M5RBN0"/>
<dbReference type="STRING" id="1123380.SAMN02745199_0442"/>
<dbReference type="Gene3D" id="1.20.1560.10">
    <property type="entry name" value="ABC transporter type 1, transmembrane domain"/>
    <property type="match status" value="1"/>
</dbReference>
<accession>A0A1M5RBN0</accession>
<dbReference type="Pfam" id="PF00664">
    <property type="entry name" value="ABC_membrane"/>
    <property type="match status" value="1"/>
</dbReference>
<protein>
    <submittedName>
        <fullName evidence="7">ABC transporter transmembrane region</fullName>
    </submittedName>
</protein>
<name>A0A1M5RBN0_9BACT</name>
<keyword evidence="8" id="KW-1185">Reference proteome</keyword>
<evidence type="ECO:0000313" key="7">
    <source>
        <dbReference type="EMBL" id="SHH23568.1"/>
    </source>
</evidence>
<evidence type="ECO:0000256" key="4">
    <source>
        <dbReference type="ARBA" id="ARBA00023136"/>
    </source>
</evidence>
<keyword evidence="3 5" id="KW-1133">Transmembrane helix</keyword>
<evidence type="ECO:0000313" key="8">
    <source>
        <dbReference type="Proteomes" id="UP000242592"/>
    </source>
</evidence>
<feature type="transmembrane region" description="Helical" evidence="5">
    <location>
        <begin position="56"/>
        <end position="73"/>
    </location>
</feature>
<keyword evidence="2 5" id="KW-0812">Transmembrane</keyword>
<evidence type="ECO:0000256" key="2">
    <source>
        <dbReference type="ARBA" id="ARBA00022692"/>
    </source>
</evidence>
<organism evidence="7 8">
    <name type="scientific">Thermosipho atlanticus DSM 15807</name>
    <dbReference type="NCBI Taxonomy" id="1123380"/>
    <lineage>
        <taxon>Bacteria</taxon>
        <taxon>Thermotogati</taxon>
        <taxon>Thermotogota</taxon>
        <taxon>Thermotogae</taxon>
        <taxon>Thermotogales</taxon>
        <taxon>Fervidobacteriaceae</taxon>
        <taxon>Thermosipho</taxon>
    </lineage>
</organism>
<comment type="subcellular location">
    <subcellularLocation>
        <location evidence="1">Cell membrane</location>
        <topology evidence="1">Multi-pass membrane protein</topology>
    </subcellularLocation>
</comment>
<dbReference type="EMBL" id="FQXN01000001">
    <property type="protein sequence ID" value="SHH23568.1"/>
    <property type="molecule type" value="Genomic_DNA"/>
</dbReference>
<feature type="transmembrane region" description="Helical" evidence="5">
    <location>
        <begin position="155"/>
        <end position="172"/>
    </location>
</feature>
<dbReference type="GO" id="GO:0005524">
    <property type="term" value="F:ATP binding"/>
    <property type="evidence" value="ECO:0007669"/>
    <property type="project" value="InterPro"/>
</dbReference>
<feature type="transmembrane region" description="Helical" evidence="5">
    <location>
        <begin position="127"/>
        <end position="149"/>
    </location>
</feature>